<organism evidence="1">
    <name type="scientific">Bacteroides faecis</name>
    <dbReference type="NCBI Taxonomy" id="674529"/>
    <lineage>
        <taxon>Bacteria</taxon>
        <taxon>Pseudomonadati</taxon>
        <taxon>Bacteroidota</taxon>
        <taxon>Bacteroidia</taxon>
        <taxon>Bacteroidales</taxon>
        <taxon>Bacteroidaceae</taxon>
        <taxon>Bacteroides</taxon>
    </lineage>
</organism>
<dbReference type="AlphaFoldDB" id="A0A6N2VCF9"/>
<name>A0A6N2VCF9_9BACE</name>
<evidence type="ECO:0000313" key="1">
    <source>
        <dbReference type="EMBL" id="VYT26091.1"/>
    </source>
</evidence>
<reference evidence="1" key="1">
    <citation type="submission" date="2019-11" db="EMBL/GenBank/DDBJ databases">
        <authorList>
            <person name="Feng L."/>
        </authorList>
    </citation>
    <scope>NUCLEOTIDE SEQUENCE</scope>
    <source>
        <strain evidence="1">BfaecisLFYP10</strain>
    </source>
</reference>
<dbReference type="RefSeq" id="WP_156729945.1">
    <property type="nucleotide sequence ID" value="NZ_CACRSZ010000049.1"/>
</dbReference>
<proteinExistence type="predicted"/>
<gene>
    <name evidence="1" type="ORF">BFLFYP10_02057</name>
</gene>
<dbReference type="EMBL" id="CACRSZ010000049">
    <property type="protein sequence ID" value="VYT26091.1"/>
    <property type="molecule type" value="Genomic_DNA"/>
</dbReference>
<accession>A0A6N2VCF9</accession>
<protein>
    <submittedName>
        <fullName evidence="1">Uncharacterized protein</fullName>
    </submittedName>
</protein>
<sequence>MKIEHFRQLINTELQLKKDMEVFIKAAVKESQCRISLTVTESAEGAELEREDYPVISTLYGRHDNPQIRLTEVYLDEHDEIYADGIDDDTGEKRREFYIYPEHYSDVLFFIGHVLNLV</sequence>